<sequence>MDAKAYGGEPMGRAMLLVHRMKPEYWKWQSWLPPASNMPASPP</sequence>
<evidence type="ECO:0000313" key="2">
    <source>
        <dbReference type="Proteomes" id="UP000187203"/>
    </source>
</evidence>
<comment type="caution">
    <text evidence="1">The sequence shown here is derived from an EMBL/GenBank/DDBJ whole genome shotgun (WGS) entry which is preliminary data.</text>
</comment>
<proteinExistence type="predicted"/>
<evidence type="ECO:0000313" key="1">
    <source>
        <dbReference type="EMBL" id="OMO81554.1"/>
    </source>
</evidence>
<name>A0A1R3IG52_9ROSI</name>
<organism evidence="1 2">
    <name type="scientific">Corchorus olitorius</name>
    <dbReference type="NCBI Taxonomy" id="93759"/>
    <lineage>
        <taxon>Eukaryota</taxon>
        <taxon>Viridiplantae</taxon>
        <taxon>Streptophyta</taxon>
        <taxon>Embryophyta</taxon>
        <taxon>Tracheophyta</taxon>
        <taxon>Spermatophyta</taxon>
        <taxon>Magnoliopsida</taxon>
        <taxon>eudicotyledons</taxon>
        <taxon>Gunneridae</taxon>
        <taxon>Pentapetalae</taxon>
        <taxon>rosids</taxon>
        <taxon>malvids</taxon>
        <taxon>Malvales</taxon>
        <taxon>Malvaceae</taxon>
        <taxon>Grewioideae</taxon>
        <taxon>Apeibeae</taxon>
        <taxon>Corchorus</taxon>
    </lineage>
</organism>
<protein>
    <submittedName>
        <fullName evidence="1">Monoglyceride lipase-like protein</fullName>
    </submittedName>
</protein>
<gene>
    <name evidence="1" type="ORF">COLO4_23519</name>
</gene>
<dbReference type="AlphaFoldDB" id="A0A1R3IG52"/>
<reference evidence="2" key="1">
    <citation type="submission" date="2013-09" db="EMBL/GenBank/DDBJ databases">
        <title>Corchorus olitorius genome sequencing.</title>
        <authorList>
            <person name="Alam M."/>
            <person name="Haque M.S."/>
            <person name="Islam M.S."/>
            <person name="Emdad E.M."/>
            <person name="Islam M.M."/>
            <person name="Ahmed B."/>
            <person name="Halim A."/>
            <person name="Hossen Q.M.M."/>
            <person name="Hossain M.Z."/>
            <person name="Ahmed R."/>
            <person name="Khan M.M."/>
            <person name="Islam R."/>
            <person name="Rashid M.M."/>
            <person name="Khan S.A."/>
            <person name="Rahman M.S."/>
            <person name="Alam M."/>
            <person name="Yahiya A.S."/>
            <person name="Khan M.S."/>
            <person name="Azam M.S."/>
            <person name="Haque T."/>
            <person name="Lashkar M.Z.H."/>
            <person name="Akhand A.I."/>
            <person name="Morshed G."/>
            <person name="Roy S."/>
            <person name="Uddin K.S."/>
            <person name="Rabeya T."/>
            <person name="Hossain A.S."/>
            <person name="Chowdhury A."/>
            <person name="Snigdha A.R."/>
            <person name="Mortoza M.S."/>
            <person name="Matin S.A."/>
            <person name="Hoque S.M.E."/>
            <person name="Islam M.K."/>
            <person name="Roy D.K."/>
            <person name="Haider R."/>
            <person name="Moosa M.M."/>
            <person name="Elias S.M."/>
            <person name="Hasan A.M."/>
            <person name="Jahan S."/>
            <person name="Shafiuddin M."/>
            <person name="Mahmood N."/>
            <person name="Shommy N.S."/>
        </authorList>
    </citation>
    <scope>NUCLEOTIDE SEQUENCE [LARGE SCALE GENOMIC DNA]</scope>
    <source>
        <strain evidence="2">cv. O-4</strain>
    </source>
</reference>
<dbReference type="Proteomes" id="UP000187203">
    <property type="component" value="Unassembled WGS sequence"/>
</dbReference>
<keyword evidence="2" id="KW-1185">Reference proteome</keyword>
<accession>A0A1R3IG52</accession>
<dbReference type="EMBL" id="AWUE01018257">
    <property type="protein sequence ID" value="OMO81554.1"/>
    <property type="molecule type" value="Genomic_DNA"/>
</dbReference>